<dbReference type="InterPro" id="IPR042197">
    <property type="entry name" value="Apaf_helical"/>
</dbReference>
<protein>
    <submittedName>
        <fullName evidence="6">Tetratricopeptide repeat protein</fullName>
    </submittedName>
</protein>
<evidence type="ECO:0000313" key="6">
    <source>
        <dbReference type="EMBL" id="UXE59645.1"/>
    </source>
</evidence>
<dbReference type="GO" id="GO:0043531">
    <property type="term" value="F:ADP binding"/>
    <property type="evidence" value="ECO:0007669"/>
    <property type="project" value="InterPro"/>
</dbReference>
<dbReference type="InterPro" id="IPR011990">
    <property type="entry name" value="TPR-like_helical_dom_sf"/>
</dbReference>
<dbReference type="KEGG" id="wna:KA717_28390"/>
<gene>
    <name evidence="6" type="ORF">KA717_28390</name>
</gene>
<dbReference type="Gene3D" id="1.10.8.430">
    <property type="entry name" value="Helical domain of apoptotic protease-activating factors"/>
    <property type="match status" value="1"/>
</dbReference>
<dbReference type="InterPro" id="IPR027417">
    <property type="entry name" value="P-loop_NTPase"/>
</dbReference>
<dbReference type="Pfam" id="PF13424">
    <property type="entry name" value="TPR_12"/>
    <property type="match status" value="6"/>
</dbReference>
<evidence type="ECO:0000256" key="4">
    <source>
        <dbReference type="SAM" id="Phobius"/>
    </source>
</evidence>
<feature type="repeat" description="TPR" evidence="3">
    <location>
        <begin position="603"/>
        <end position="636"/>
    </location>
</feature>
<evidence type="ECO:0000256" key="2">
    <source>
        <dbReference type="ARBA" id="ARBA00022803"/>
    </source>
</evidence>
<keyword evidence="2 3" id="KW-0802">TPR repeat</keyword>
<evidence type="ECO:0000256" key="3">
    <source>
        <dbReference type="PROSITE-ProRule" id="PRU00339"/>
    </source>
</evidence>
<dbReference type="SUPFAM" id="SSF52540">
    <property type="entry name" value="P-loop containing nucleoside triphosphate hydrolases"/>
    <property type="match status" value="1"/>
</dbReference>
<reference evidence="6" key="1">
    <citation type="submission" date="2021-04" db="EMBL/GenBank/DDBJ databases">
        <title>Genome sequence of Woronichinia naegeliana from Washington state freshwater lake bloom.</title>
        <authorList>
            <person name="Dreher T.W."/>
        </authorList>
    </citation>
    <scope>NUCLEOTIDE SEQUENCE</scope>
    <source>
        <strain evidence="6">WA131</strain>
    </source>
</reference>
<name>A0A977KW33_9CYAN</name>
<dbReference type="PROSITE" id="PS50293">
    <property type="entry name" value="TPR_REGION"/>
    <property type="match status" value="2"/>
</dbReference>
<feature type="repeat" description="TPR" evidence="3">
    <location>
        <begin position="729"/>
        <end position="762"/>
    </location>
</feature>
<dbReference type="SMART" id="SM00028">
    <property type="entry name" value="TPR"/>
    <property type="match status" value="13"/>
</dbReference>
<dbReference type="Gene3D" id="1.25.40.10">
    <property type="entry name" value="Tetratricopeptide repeat domain"/>
    <property type="match status" value="4"/>
</dbReference>
<dbReference type="PROSITE" id="PS50005">
    <property type="entry name" value="TPR"/>
    <property type="match status" value="11"/>
</dbReference>
<proteinExistence type="predicted"/>
<feature type="repeat" description="TPR" evidence="3">
    <location>
        <begin position="813"/>
        <end position="846"/>
    </location>
</feature>
<dbReference type="PRINTS" id="PR00381">
    <property type="entry name" value="KINESINLIGHT"/>
</dbReference>
<dbReference type="InterPro" id="IPR002182">
    <property type="entry name" value="NB-ARC"/>
</dbReference>
<dbReference type="PANTHER" id="PTHR45641">
    <property type="entry name" value="TETRATRICOPEPTIDE REPEAT PROTEIN (AFU_ORTHOLOGUE AFUA_6G03870)"/>
    <property type="match status" value="1"/>
</dbReference>
<feature type="repeat" description="TPR" evidence="3">
    <location>
        <begin position="519"/>
        <end position="552"/>
    </location>
</feature>
<feature type="repeat" description="TPR" evidence="3">
    <location>
        <begin position="687"/>
        <end position="720"/>
    </location>
</feature>
<feature type="repeat" description="TPR" evidence="3">
    <location>
        <begin position="477"/>
        <end position="510"/>
    </location>
</feature>
<dbReference type="AlphaFoldDB" id="A0A977KW33"/>
<keyword evidence="4" id="KW-1133">Transmembrane helix</keyword>
<organism evidence="6">
    <name type="scientific">Woronichinia naegeliana WA131</name>
    <dbReference type="NCBI Taxonomy" id="2824559"/>
    <lineage>
        <taxon>Bacteria</taxon>
        <taxon>Bacillati</taxon>
        <taxon>Cyanobacteriota</taxon>
        <taxon>Cyanophyceae</taxon>
        <taxon>Synechococcales</taxon>
        <taxon>Coelosphaeriaceae</taxon>
        <taxon>Woronichinia</taxon>
    </lineage>
</organism>
<keyword evidence="1" id="KW-0677">Repeat</keyword>
<sequence length="1092" mass="123614">MTIMDNKSQTAFQNVTLGNNAQIEINQTINSPQTSTKIPSDVRLGSPNFVGRKPDLKNLHEALQSEGKVSVCAVRGMGGVGKTELAVQYALSEEFQQSYLACYWFSLNQGDLATQILLKASPYLAMPEALQKSGSLEAQVKWCWQNWHPSTGNILVIIDDVKNLADIPPALMPIAARFKVMVTTRQRNLSPSFRELPLGILSEAESLELFTKIVDAQGSSRIKNERETTKAICKYLGYLPLALELVANYLKDDEMLSLEDYLQQLHLEDESLADEMVRGITAEKGVIAAFNLSWQRLTGLATQLAMLLGRFAAAAIPWQDLVEPTLNSLGYEKKAVKEARKQLANLSLIEIEDGKNIVIHALLREYFRYQSQQEGDDFIHTLQQAIASSGIAIAETIPYTLVLADIERVGLAIPHLELLSQEMLDDIPDPDNDLFWAFVGLARFYQGQAQYNLAERYLDNCLKAVQSRLGENHPDVASSLNNLAELYRSQGRYESAEPLYLQALELWQRLLGENHPDVATSLNNLAGLYKSQGRYEEAEPLYLQALELRQRLLGENHPDVATSLNNLAELYRSQGRYESAEPLYLQALELWQRLLGENHPYVASSLNNLAELYRSQGRYESAEPLYLKALELTQRLLGENHPDVATSLNNLALLYKSQGRYEDAEPLYLQALELRRRLLGENHPYVASSLNNLAALYYSQGRYEDAEPLFLQALELRKRLLGENHPDVATSLNNLAELYRSQGRYEDAEPLYLQALELRKQLLGENHPYVATSLNNLAELYRSQGRYEDAEPLYLQALELCKQLLGENHPYVASSLNNLAALYYSQGRYEDAEPLYSQALELYRRLLGENHSLVALSLNNLAGLYRSQGRYEDAEPLYLQALELCKQLLGENHPYIATSLNNLAALYYSQGRYEEAEPLYLQALELRKRLLGDNHPDVATSLNNLAIFYETQGKYNEAENLAQQALTICQAVLGTQHPHTLKSLFGVKLLQVMNLLQCDKQTLISILQAIAQQAELPQLNNESALMLLDLITTDSELLQNIRLSLHSDKMPTKRQKPKPSLLTWLQRIVIILLTPFAWLFRLIRWLMRRFIR</sequence>
<evidence type="ECO:0000256" key="1">
    <source>
        <dbReference type="ARBA" id="ARBA00022737"/>
    </source>
</evidence>
<evidence type="ECO:0000259" key="5">
    <source>
        <dbReference type="Pfam" id="PF00931"/>
    </source>
</evidence>
<feature type="domain" description="NB-ARC" evidence="5">
    <location>
        <begin position="55"/>
        <end position="215"/>
    </location>
</feature>
<dbReference type="Pfam" id="PF13374">
    <property type="entry name" value="TPR_10"/>
    <property type="match status" value="1"/>
</dbReference>
<accession>A0A977KW33</accession>
<feature type="transmembrane region" description="Helical" evidence="4">
    <location>
        <begin position="1064"/>
        <end position="1083"/>
    </location>
</feature>
<feature type="repeat" description="TPR" evidence="3">
    <location>
        <begin position="771"/>
        <end position="804"/>
    </location>
</feature>
<dbReference type="Pfam" id="PF00931">
    <property type="entry name" value="NB-ARC"/>
    <property type="match status" value="1"/>
</dbReference>
<keyword evidence="4" id="KW-0812">Transmembrane</keyword>
<dbReference type="Gene3D" id="3.40.50.300">
    <property type="entry name" value="P-loop containing nucleotide triphosphate hydrolases"/>
    <property type="match status" value="1"/>
</dbReference>
<feature type="repeat" description="TPR" evidence="3">
    <location>
        <begin position="897"/>
        <end position="930"/>
    </location>
</feature>
<keyword evidence="4" id="KW-0472">Membrane</keyword>
<dbReference type="EMBL" id="CP073041">
    <property type="protein sequence ID" value="UXE59645.1"/>
    <property type="molecule type" value="Genomic_DNA"/>
</dbReference>
<feature type="repeat" description="TPR" evidence="3">
    <location>
        <begin position="561"/>
        <end position="594"/>
    </location>
</feature>
<dbReference type="PANTHER" id="PTHR45641:SF19">
    <property type="entry name" value="NEPHROCYSTIN-3"/>
    <property type="match status" value="1"/>
</dbReference>
<dbReference type="Proteomes" id="UP001065613">
    <property type="component" value="Chromosome"/>
</dbReference>
<dbReference type="SUPFAM" id="SSF48452">
    <property type="entry name" value="TPR-like"/>
    <property type="match status" value="2"/>
</dbReference>
<dbReference type="InterPro" id="IPR019734">
    <property type="entry name" value="TPR_rpt"/>
</dbReference>
<feature type="repeat" description="TPR" evidence="3">
    <location>
        <begin position="855"/>
        <end position="888"/>
    </location>
</feature>
<feature type="repeat" description="TPR" evidence="3">
    <location>
        <begin position="645"/>
        <end position="678"/>
    </location>
</feature>